<keyword evidence="4" id="KW-0472">Membrane</keyword>
<comment type="subcellular location">
    <subcellularLocation>
        <location evidence="1">Endoplasmic reticulum membrane</location>
        <topology evidence="1">Single-pass type II membrane protein</topology>
    </subcellularLocation>
</comment>
<dbReference type="GO" id="GO:0005789">
    <property type="term" value="C:endoplasmic reticulum membrane"/>
    <property type="evidence" value="ECO:0007669"/>
    <property type="project" value="UniProtKB-SubCell"/>
</dbReference>
<dbReference type="SUPFAM" id="SSF53448">
    <property type="entry name" value="Nucleotide-diphospho-sugar transferases"/>
    <property type="match status" value="1"/>
</dbReference>
<dbReference type="InterPro" id="IPR004263">
    <property type="entry name" value="Exostosin"/>
</dbReference>
<evidence type="ECO:0000256" key="2">
    <source>
        <dbReference type="ARBA" id="ARBA00010271"/>
    </source>
</evidence>
<evidence type="ECO:0000256" key="4">
    <source>
        <dbReference type="ARBA" id="ARBA00023136"/>
    </source>
</evidence>
<accession>A0A5J4NWE6</accession>
<dbReference type="AlphaFoldDB" id="A0A5J4NWE6"/>
<dbReference type="Proteomes" id="UP000324629">
    <property type="component" value="Unassembled WGS sequence"/>
</dbReference>
<dbReference type="InterPro" id="IPR029044">
    <property type="entry name" value="Nucleotide-diphossugar_trans"/>
</dbReference>
<keyword evidence="5" id="KW-1015">Disulfide bond</keyword>
<evidence type="ECO:0000256" key="3">
    <source>
        <dbReference type="ARBA" id="ARBA00022679"/>
    </source>
</evidence>
<organism evidence="7 8">
    <name type="scientific">Paragonimus westermani</name>
    <dbReference type="NCBI Taxonomy" id="34504"/>
    <lineage>
        <taxon>Eukaryota</taxon>
        <taxon>Metazoa</taxon>
        <taxon>Spiralia</taxon>
        <taxon>Lophotrochozoa</taxon>
        <taxon>Platyhelminthes</taxon>
        <taxon>Trematoda</taxon>
        <taxon>Digenea</taxon>
        <taxon>Plagiorchiida</taxon>
        <taxon>Troglotremata</taxon>
        <taxon>Troglotrematidae</taxon>
        <taxon>Paragonimus</taxon>
    </lineage>
</organism>
<keyword evidence="8" id="KW-1185">Reference proteome</keyword>
<comment type="similarity">
    <text evidence="2">Belongs to the glycosyltransferase 47 family.</text>
</comment>
<dbReference type="PANTHER" id="PTHR48261">
    <property type="entry name" value="ACETYLGLUCOSAMINYLTRANSFERASE"/>
    <property type="match status" value="1"/>
</dbReference>
<gene>
    <name evidence="7" type="ORF">DEA37_0001808</name>
</gene>
<feature type="domain" description="Glycosyl transferase 64" evidence="6">
    <location>
        <begin position="16"/>
        <end position="107"/>
    </location>
</feature>
<dbReference type="GO" id="GO:0016757">
    <property type="term" value="F:glycosyltransferase activity"/>
    <property type="evidence" value="ECO:0007669"/>
    <property type="project" value="InterPro"/>
</dbReference>
<protein>
    <recommendedName>
        <fullName evidence="6">Glycosyl transferase 64 domain-containing protein</fullName>
    </recommendedName>
</protein>
<dbReference type="PANTHER" id="PTHR48261:SF2">
    <property type="entry name" value="ACETYLGLUCOSAMINYLTRANSFERASE"/>
    <property type="match status" value="1"/>
</dbReference>
<proteinExistence type="inferred from homology"/>
<name>A0A5J4NWE6_9TREM</name>
<comment type="caution">
    <text evidence="7">The sequence shown here is derived from an EMBL/GenBank/DDBJ whole genome shotgun (WGS) entry which is preliminary data.</text>
</comment>
<keyword evidence="3" id="KW-0808">Transferase</keyword>
<dbReference type="InterPro" id="IPR015338">
    <property type="entry name" value="GT64_dom"/>
</dbReference>
<evidence type="ECO:0000259" key="6">
    <source>
        <dbReference type="Pfam" id="PF09258"/>
    </source>
</evidence>
<dbReference type="Gene3D" id="3.90.550.10">
    <property type="entry name" value="Spore Coat Polysaccharide Biosynthesis Protein SpsA, Chain A"/>
    <property type="match status" value="1"/>
</dbReference>
<evidence type="ECO:0000313" key="8">
    <source>
        <dbReference type="Proteomes" id="UP000324629"/>
    </source>
</evidence>
<dbReference type="EMBL" id="QNGE01000613">
    <property type="protein sequence ID" value="KAA3679851.1"/>
    <property type="molecule type" value="Genomic_DNA"/>
</dbReference>
<evidence type="ECO:0000256" key="5">
    <source>
        <dbReference type="ARBA" id="ARBA00023157"/>
    </source>
</evidence>
<dbReference type="Pfam" id="PF09258">
    <property type="entry name" value="Glyco_transf_64"/>
    <property type="match status" value="1"/>
</dbReference>
<reference evidence="7 8" key="1">
    <citation type="journal article" date="2019" name="Gigascience">
        <title>Whole-genome sequence of the oriental lung fluke Paragonimus westermani.</title>
        <authorList>
            <person name="Oey H."/>
            <person name="Zakrzewski M."/>
            <person name="Narain K."/>
            <person name="Devi K.R."/>
            <person name="Agatsuma T."/>
            <person name="Nawaratna S."/>
            <person name="Gobert G.N."/>
            <person name="Jones M.K."/>
            <person name="Ragan M.A."/>
            <person name="McManus D.P."/>
            <person name="Krause L."/>
        </authorList>
    </citation>
    <scope>NUCLEOTIDE SEQUENCE [LARGE SCALE GENOMIC DNA]</scope>
    <source>
        <strain evidence="7 8">IND2009</strain>
    </source>
</reference>
<dbReference type="GO" id="GO:1901135">
    <property type="term" value="P:carbohydrate derivative metabolic process"/>
    <property type="evidence" value="ECO:0007669"/>
    <property type="project" value="UniProtKB-ARBA"/>
</dbReference>
<evidence type="ECO:0000256" key="1">
    <source>
        <dbReference type="ARBA" id="ARBA00004648"/>
    </source>
</evidence>
<evidence type="ECO:0000313" key="7">
    <source>
        <dbReference type="EMBL" id="KAA3679851.1"/>
    </source>
</evidence>
<sequence length="110" mass="12964">MKMNICKPGFFLHLFQYYTYAYTWDMPLSARQMVDEYMNCEDIALNFLIAHITRKPPIKTTTRSSFVCAKCKGLSNRVEHYHRRDDCINKLISIYGYNPLVKTNIRSEGL</sequence>